<gene>
    <name evidence="2" type="ORF">OMM_01071</name>
</gene>
<feature type="domain" description="AAA" evidence="1">
    <location>
        <begin position="43"/>
        <end position="180"/>
    </location>
</feature>
<proteinExistence type="predicted"/>
<dbReference type="Gene3D" id="3.40.50.300">
    <property type="entry name" value="P-loop containing nucleotide triphosphate hydrolases"/>
    <property type="match status" value="1"/>
</dbReference>
<sequence length="309" mass="36648">MLNYNQIIDQNPWWIDPQYLPEESLWPHRNLFSMVTRDLSKNLIQLITGIRRVGKSTILKQIISQLLQKDVPPDHILFFSFDKHAIVKNSDALASLIDIYINQRLQKRIFEISDRVYVFIDEIQYIAFWQDILKRYYDMNKSIKFIISGSQSTKLQGKSKESLAGRLIEYKASVLSIDEYFNLSASIDNYKTIWDCQLTSQGFNELYDYYYRNQLRLEQNLPEYLCYGQFPEMLQYKDDIQFGYEYIKESVLGKILEVDIPIHYSIDKIQEFKQLAYHLLTNSSSCFELQNIGRELGLSKATVEKYFYI</sequence>
<dbReference type="Pfam" id="PF13173">
    <property type="entry name" value="AAA_14"/>
    <property type="match status" value="1"/>
</dbReference>
<comment type="caution">
    <text evidence="2">The sequence shown here is derived from an EMBL/GenBank/DDBJ whole genome shotgun (WGS) entry which is preliminary data.</text>
</comment>
<evidence type="ECO:0000259" key="1">
    <source>
        <dbReference type="Pfam" id="PF13173"/>
    </source>
</evidence>
<dbReference type="Proteomes" id="UP000189670">
    <property type="component" value="Unassembled WGS sequence"/>
</dbReference>
<evidence type="ECO:0000313" key="3">
    <source>
        <dbReference type="Proteomes" id="UP000189670"/>
    </source>
</evidence>
<accession>A0A1V1PEG1</accession>
<dbReference type="PANTHER" id="PTHR33295">
    <property type="entry name" value="ATPASE"/>
    <property type="match status" value="1"/>
</dbReference>
<dbReference type="AlphaFoldDB" id="A0A1V1PEG1"/>
<dbReference type="PANTHER" id="PTHR33295:SF8">
    <property type="entry name" value="AAA+ ATPASE DOMAIN-CONTAINING PROTEIN"/>
    <property type="match status" value="1"/>
</dbReference>
<protein>
    <submittedName>
        <fullName evidence="2">Aaa family atpase</fullName>
    </submittedName>
</protein>
<organism evidence="2 3">
    <name type="scientific">Candidatus Magnetoglobus multicellularis str. Araruama</name>
    <dbReference type="NCBI Taxonomy" id="890399"/>
    <lineage>
        <taxon>Bacteria</taxon>
        <taxon>Pseudomonadati</taxon>
        <taxon>Thermodesulfobacteriota</taxon>
        <taxon>Desulfobacteria</taxon>
        <taxon>Desulfobacterales</taxon>
        <taxon>Desulfobacteraceae</taxon>
        <taxon>Candidatus Magnetoglobus</taxon>
    </lineage>
</organism>
<dbReference type="InterPro" id="IPR027417">
    <property type="entry name" value="P-loop_NTPase"/>
</dbReference>
<evidence type="ECO:0000313" key="2">
    <source>
        <dbReference type="EMBL" id="ETR73289.1"/>
    </source>
</evidence>
<dbReference type="EMBL" id="ATBP01000074">
    <property type="protein sequence ID" value="ETR73289.1"/>
    <property type="molecule type" value="Genomic_DNA"/>
</dbReference>
<dbReference type="SUPFAM" id="SSF52540">
    <property type="entry name" value="P-loop containing nucleoside triphosphate hydrolases"/>
    <property type="match status" value="1"/>
</dbReference>
<name>A0A1V1PEG1_9BACT</name>
<dbReference type="InterPro" id="IPR041682">
    <property type="entry name" value="AAA_14"/>
</dbReference>
<reference evidence="3" key="1">
    <citation type="submission" date="2012-11" db="EMBL/GenBank/DDBJ databases">
        <authorList>
            <person name="Lucero-Rivera Y.E."/>
            <person name="Tovar-Ramirez D."/>
        </authorList>
    </citation>
    <scope>NUCLEOTIDE SEQUENCE [LARGE SCALE GENOMIC DNA]</scope>
    <source>
        <strain evidence="3">Araruama</strain>
    </source>
</reference>